<comment type="caution">
    <text evidence="1">The sequence shown here is derived from an EMBL/GenBank/DDBJ whole genome shotgun (WGS) entry which is preliminary data.</text>
</comment>
<accession>A0A922KXP8</accession>
<evidence type="ECO:0000313" key="1">
    <source>
        <dbReference type="EMBL" id="KAH9494245.1"/>
    </source>
</evidence>
<organism evidence="1 2">
    <name type="scientific">Dermatophagoides farinae</name>
    <name type="common">American house dust mite</name>
    <dbReference type="NCBI Taxonomy" id="6954"/>
    <lineage>
        <taxon>Eukaryota</taxon>
        <taxon>Metazoa</taxon>
        <taxon>Ecdysozoa</taxon>
        <taxon>Arthropoda</taxon>
        <taxon>Chelicerata</taxon>
        <taxon>Arachnida</taxon>
        <taxon>Acari</taxon>
        <taxon>Acariformes</taxon>
        <taxon>Sarcoptiformes</taxon>
        <taxon>Astigmata</taxon>
        <taxon>Psoroptidia</taxon>
        <taxon>Analgoidea</taxon>
        <taxon>Pyroglyphidae</taxon>
        <taxon>Dermatophagoidinae</taxon>
        <taxon>Dermatophagoides</taxon>
    </lineage>
</organism>
<proteinExistence type="predicted"/>
<protein>
    <submittedName>
        <fullName evidence="1">Uncharacterized protein</fullName>
    </submittedName>
</protein>
<dbReference type="EMBL" id="ASGP02000008">
    <property type="protein sequence ID" value="KAH9494245.1"/>
    <property type="molecule type" value="Genomic_DNA"/>
</dbReference>
<dbReference type="AlphaFoldDB" id="A0A922KXP8"/>
<evidence type="ECO:0000313" key="2">
    <source>
        <dbReference type="Proteomes" id="UP000790347"/>
    </source>
</evidence>
<keyword evidence="2" id="KW-1185">Reference proteome</keyword>
<name>A0A922KXP8_DERFA</name>
<reference evidence="1" key="2">
    <citation type="journal article" date="2022" name="Res Sq">
        <title>Comparative Genomics Reveals Insights into the Divergent Evolution of Astigmatic Mites and Household Pest Adaptations.</title>
        <authorList>
            <person name="Xiong Q."/>
            <person name="Wan A.T.-Y."/>
            <person name="Liu X.-Y."/>
            <person name="Fung C.S.-H."/>
            <person name="Xiao X."/>
            <person name="Malainual N."/>
            <person name="Hou J."/>
            <person name="Wang L."/>
            <person name="Wang M."/>
            <person name="Yang K."/>
            <person name="Cui Y."/>
            <person name="Leung E."/>
            <person name="Nong W."/>
            <person name="Shin S.-K."/>
            <person name="Au S."/>
            <person name="Jeong K.Y."/>
            <person name="Chew F.T."/>
            <person name="Hui J."/>
            <person name="Leung T.F."/>
            <person name="Tungtrongchitr A."/>
            <person name="Zhong N."/>
            <person name="Liu Z."/>
            <person name="Tsui S."/>
        </authorList>
    </citation>
    <scope>NUCLEOTIDE SEQUENCE</scope>
    <source>
        <strain evidence="1">Derf</strain>
        <tissue evidence="1">Whole organism</tissue>
    </source>
</reference>
<reference evidence="1" key="1">
    <citation type="submission" date="2013-05" db="EMBL/GenBank/DDBJ databases">
        <authorList>
            <person name="Yim A.K.Y."/>
            <person name="Chan T.F."/>
            <person name="Ji K.M."/>
            <person name="Liu X.Y."/>
            <person name="Zhou J.W."/>
            <person name="Li R.Q."/>
            <person name="Yang K.Y."/>
            <person name="Li J."/>
            <person name="Li M."/>
            <person name="Law P.T.W."/>
            <person name="Wu Y.L."/>
            <person name="Cai Z.L."/>
            <person name="Qin H."/>
            <person name="Bao Y."/>
            <person name="Leung R.K.K."/>
            <person name="Ng P.K.S."/>
            <person name="Zou J."/>
            <person name="Zhong X.J."/>
            <person name="Ran P.X."/>
            <person name="Zhong N.S."/>
            <person name="Liu Z.G."/>
            <person name="Tsui S.K.W."/>
        </authorList>
    </citation>
    <scope>NUCLEOTIDE SEQUENCE</scope>
    <source>
        <strain evidence="1">Derf</strain>
        <tissue evidence="1">Whole organism</tissue>
    </source>
</reference>
<gene>
    <name evidence="1" type="ORF">DERF_014945</name>
</gene>
<dbReference type="Proteomes" id="UP000790347">
    <property type="component" value="Unassembled WGS sequence"/>
</dbReference>
<sequence>MFRKANCVDCLKEYICSYTNGHGTLFAPGLSTNGSSRLVGPNIAFVSRLKEPEFLSTKSIEIPIGTLIVCGLAISSGASDGEAKVEFFDDPFAIAIGCDIETGANNCGWNADTTGTIVAAITGTIAVTGLVEAIKVGVGFGATGIGAEIVALATRDNDDC</sequence>